<evidence type="ECO:0000256" key="1">
    <source>
        <dbReference type="SAM" id="MobiDB-lite"/>
    </source>
</evidence>
<name>A0A9P7EVZ2_9AGAM</name>
<organism evidence="2 3">
    <name type="scientific">Suillus discolor</name>
    <dbReference type="NCBI Taxonomy" id="1912936"/>
    <lineage>
        <taxon>Eukaryota</taxon>
        <taxon>Fungi</taxon>
        <taxon>Dikarya</taxon>
        <taxon>Basidiomycota</taxon>
        <taxon>Agaricomycotina</taxon>
        <taxon>Agaricomycetes</taxon>
        <taxon>Agaricomycetidae</taxon>
        <taxon>Boletales</taxon>
        <taxon>Suillineae</taxon>
        <taxon>Suillaceae</taxon>
        <taxon>Suillus</taxon>
    </lineage>
</organism>
<evidence type="ECO:0000313" key="2">
    <source>
        <dbReference type="EMBL" id="KAG2093915.1"/>
    </source>
</evidence>
<dbReference type="Proteomes" id="UP000823399">
    <property type="component" value="Unassembled WGS sequence"/>
</dbReference>
<accession>A0A9P7EVZ2</accession>
<keyword evidence="3" id="KW-1185">Reference proteome</keyword>
<dbReference type="RefSeq" id="XP_041287360.1">
    <property type="nucleotide sequence ID" value="XM_041438816.1"/>
</dbReference>
<gene>
    <name evidence="2" type="ORF">F5147DRAFT_720483</name>
</gene>
<proteinExistence type="predicted"/>
<evidence type="ECO:0000313" key="3">
    <source>
        <dbReference type="Proteomes" id="UP000823399"/>
    </source>
</evidence>
<feature type="region of interest" description="Disordered" evidence="1">
    <location>
        <begin position="152"/>
        <end position="205"/>
    </location>
</feature>
<sequence>MKSRISMCDIPPNILVSVWPAQEAQLNINTPRNPRRAVRHNPIKVPVRVPPKRTKYPQRPAFLHYLRKLLPSSSRTNALRPIQNHEPSDPLDFPATLPLPPNYSPSGQATTQSRSARLPPASQSSTAVPTTFKSRIRHLSARLPIVDVPLAQGKERNAAAGAPPKRNDDWIPDEDHVFPPPSPTPGSQPQSAARPINVTSGEHGNDHSCFCF</sequence>
<dbReference type="AlphaFoldDB" id="A0A9P7EVZ2"/>
<feature type="compositionally biased region" description="Basic and acidic residues" evidence="1">
    <location>
        <begin position="165"/>
        <end position="177"/>
    </location>
</feature>
<feature type="region of interest" description="Disordered" evidence="1">
    <location>
        <begin position="79"/>
        <end position="131"/>
    </location>
</feature>
<dbReference type="OrthoDB" id="2689638at2759"/>
<protein>
    <submittedName>
        <fullName evidence="2">Uncharacterized protein</fullName>
    </submittedName>
</protein>
<comment type="caution">
    <text evidence="2">The sequence shown here is derived from an EMBL/GenBank/DDBJ whole genome shotgun (WGS) entry which is preliminary data.</text>
</comment>
<dbReference type="GeneID" id="64701075"/>
<reference evidence="2" key="1">
    <citation type="journal article" date="2020" name="New Phytol.">
        <title>Comparative genomics reveals dynamic genome evolution in host specialist ectomycorrhizal fungi.</title>
        <authorList>
            <person name="Lofgren L.A."/>
            <person name="Nguyen N.H."/>
            <person name="Vilgalys R."/>
            <person name="Ruytinx J."/>
            <person name="Liao H.L."/>
            <person name="Branco S."/>
            <person name="Kuo A."/>
            <person name="LaButti K."/>
            <person name="Lipzen A."/>
            <person name="Andreopoulos W."/>
            <person name="Pangilinan J."/>
            <person name="Riley R."/>
            <person name="Hundley H."/>
            <person name="Na H."/>
            <person name="Barry K."/>
            <person name="Grigoriev I.V."/>
            <person name="Stajich J.E."/>
            <person name="Kennedy P.G."/>
        </authorList>
    </citation>
    <scope>NUCLEOTIDE SEQUENCE</scope>
    <source>
        <strain evidence="2">FC423</strain>
    </source>
</reference>
<feature type="compositionally biased region" description="Polar residues" evidence="1">
    <location>
        <begin position="104"/>
        <end position="131"/>
    </location>
</feature>
<dbReference type="EMBL" id="JABBWM010000082">
    <property type="protein sequence ID" value="KAG2093915.1"/>
    <property type="molecule type" value="Genomic_DNA"/>
</dbReference>